<feature type="compositionally biased region" description="Low complexity" evidence="1">
    <location>
        <begin position="171"/>
        <end position="182"/>
    </location>
</feature>
<keyword evidence="4" id="KW-1185">Reference proteome</keyword>
<accession>A0A9W8B1Q1</accession>
<evidence type="ECO:0000313" key="3">
    <source>
        <dbReference type="EMBL" id="KAJ1971321.1"/>
    </source>
</evidence>
<dbReference type="Pfam" id="PF08626">
    <property type="entry name" value="TRAPPC9-Trs120"/>
    <property type="match status" value="1"/>
</dbReference>
<dbReference type="EMBL" id="JANBQB010001419">
    <property type="protein sequence ID" value="KAJ1971321.1"/>
    <property type="molecule type" value="Genomic_DNA"/>
</dbReference>
<feature type="domain" description="Trs120/TRAPPC9 N-terminal" evidence="2">
    <location>
        <begin position="17"/>
        <end position="282"/>
    </location>
</feature>
<name>A0A9W8B1Q1_9FUNG</name>
<feature type="compositionally biased region" description="Polar residues" evidence="1">
    <location>
        <begin position="349"/>
        <end position="363"/>
    </location>
</feature>
<feature type="region of interest" description="Disordered" evidence="1">
    <location>
        <begin position="349"/>
        <end position="385"/>
    </location>
</feature>
<feature type="compositionally biased region" description="Polar residues" evidence="1">
    <location>
        <begin position="149"/>
        <end position="158"/>
    </location>
</feature>
<evidence type="ECO:0000256" key="1">
    <source>
        <dbReference type="SAM" id="MobiDB-lite"/>
    </source>
</evidence>
<comment type="caution">
    <text evidence="3">The sequence shown here is derived from an EMBL/GenBank/DDBJ whole genome shotgun (WGS) entry which is preliminary data.</text>
</comment>
<dbReference type="Proteomes" id="UP001151582">
    <property type="component" value="Unassembled WGS sequence"/>
</dbReference>
<dbReference type="AlphaFoldDB" id="A0A9W8B1Q1"/>
<organism evidence="3 4">
    <name type="scientific">Dimargaris verticillata</name>
    <dbReference type="NCBI Taxonomy" id="2761393"/>
    <lineage>
        <taxon>Eukaryota</taxon>
        <taxon>Fungi</taxon>
        <taxon>Fungi incertae sedis</taxon>
        <taxon>Zoopagomycota</taxon>
        <taxon>Kickxellomycotina</taxon>
        <taxon>Dimargaritomycetes</taxon>
        <taxon>Dimargaritales</taxon>
        <taxon>Dimargaritaceae</taxon>
        <taxon>Dimargaris</taxon>
    </lineage>
</organism>
<dbReference type="PANTHER" id="PTHR21512">
    <property type="entry name" value="TRAFFICKING PROTEIN PARTICLE COMPLEX SUBUNIT 9"/>
    <property type="match status" value="1"/>
</dbReference>
<sequence>MEEPDDEALVTDDVTSAATDLERGHQRFLALVEKFPTALVSRCLAFRRPSLSTDATSPTTTVFEPKPRQHRLPSVKGIIPVDARDPQTLRPFMQILMRSFASAMVSALGSMTTALETYNYVPPNSLAMLSPTNSNPPPQSPTFASYLKQRQTAMQPNQPSLNPMPSPIPPSTTTSAPLPHSTRLPPRTASQNNRPPLAFVLSPSDTSRPPPLTLPPIKAQGSSLGKIKKLMGDTCLLAGKLSEAISYYSTAIEHAKSNQDYIWQAAALEGYYATLLLLALRKSEKALLMALLCNPIGTLVSGLLPADSLAPPSSAQTTALQPSATHTLVQALSPQSSYGLPGSFRSPSPTLTGTAGGSVTTPGSAHSATTSPSLSATTGGPGKPRTAANLLQSSLRNSTQMAFFVLSEVLDKYREVPILYEQASVYSPVLHIEACLRFAHAAIIIRRTGLSDHALITLVSHGVQSTAMFPTWLPSHPNANLAVATPGPLTTAGADLPVTVPTPTPSAMTNTPSQSHAPVYPKVTRAHIADWIMRGWNDSVLSLSYAQLMMLAQRMLILFGMCHLPRKQGFFLYQFISLACDMLAERAGQNPNATDASSSLAMLSQTVAPAERAHWYRVRATLTQ</sequence>
<evidence type="ECO:0000313" key="4">
    <source>
        <dbReference type="Proteomes" id="UP001151582"/>
    </source>
</evidence>
<reference evidence="3" key="1">
    <citation type="submission" date="2022-07" db="EMBL/GenBank/DDBJ databases">
        <title>Phylogenomic reconstructions and comparative analyses of Kickxellomycotina fungi.</title>
        <authorList>
            <person name="Reynolds N.K."/>
            <person name="Stajich J.E."/>
            <person name="Barry K."/>
            <person name="Grigoriev I.V."/>
            <person name="Crous P."/>
            <person name="Smith M.E."/>
        </authorList>
    </citation>
    <scope>NUCLEOTIDE SEQUENCE</scope>
    <source>
        <strain evidence="3">RSA 567</strain>
    </source>
</reference>
<feature type="compositionally biased region" description="Low complexity" evidence="1">
    <location>
        <begin position="364"/>
        <end position="378"/>
    </location>
</feature>
<dbReference type="GO" id="GO:0005802">
    <property type="term" value="C:trans-Golgi network"/>
    <property type="evidence" value="ECO:0007669"/>
    <property type="project" value="TreeGrafter"/>
</dbReference>
<gene>
    <name evidence="3" type="ORF">H4R34_005781</name>
</gene>
<protein>
    <recommendedName>
        <fullName evidence="2">Trs120/TRAPPC9 N-terminal domain-containing protein</fullName>
    </recommendedName>
</protein>
<dbReference type="InterPro" id="IPR013935">
    <property type="entry name" value="Trs120_TRAPPC9"/>
</dbReference>
<feature type="non-terminal residue" evidence="3">
    <location>
        <position position="624"/>
    </location>
</feature>
<dbReference type="OrthoDB" id="27962at2759"/>
<proteinExistence type="predicted"/>
<dbReference type="InterPro" id="IPR058563">
    <property type="entry name" value="Trs120_TRAPPC9_N"/>
</dbReference>
<dbReference type="PANTHER" id="PTHR21512:SF5">
    <property type="entry name" value="TRAFFICKING PROTEIN PARTICLE COMPLEX SUBUNIT 9"/>
    <property type="match status" value="1"/>
</dbReference>
<feature type="region of interest" description="Disordered" evidence="1">
    <location>
        <begin position="149"/>
        <end position="210"/>
    </location>
</feature>
<evidence type="ECO:0000259" key="2">
    <source>
        <dbReference type="Pfam" id="PF08626"/>
    </source>
</evidence>